<evidence type="ECO:0000313" key="6">
    <source>
        <dbReference type="EMBL" id="MBC9247830.1"/>
    </source>
</evidence>
<dbReference type="SUPFAM" id="SSF48498">
    <property type="entry name" value="Tetracyclin repressor-like, C-terminal domain"/>
    <property type="match status" value="1"/>
</dbReference>
<dbReference type="GO" id="GO:0003700">
    <property type="term" value="F:DNA-binding transcription factor activity"/>
    <property type="evidence" value="ECO:0007669"/>
    <property type="project" value="TreeGrafter"/>
</dbReference>
<keyword evidence="7" id="KW-1185">Reference proteome</keyword>
<sequence>MSEPARSSVGARRNPETETAVLDAAAAIIAEDGFQKLTMEAVARRARAGKATVYRWWPSRGHLLLAVYSRAKATFTEPDTGDLATDLTEYVAQMLRQAHGGDGQEPLGPILRLLIAEAQLDDTLQAAMQQERQERWLHIDNIIKRAQDRGQLNPAISLNDAEKRVISLYWYHLLNGTLPLPQQAAEFVSSMLVDLRA</sequence>
<keyword evidence="2 4" id="KW-0238">DNA-binding</keyword>
<dbReference type="PANTHER" id="PTHR30055:SF148">
    <property type="entry name" value="TETR-FAMILY TRANSCRIPTIONAL REGULATOR"/>
    <property type="match status" value="1"/>
</dbReference>
<dbReference type="InterPro" id="IPR001647">
    <property type="entry name" value="HTH_TetR"/>
</dbReference>
<dbReference type="PROSITE" id="PS50977">
    <property type="entry name" value="HTH_TETR_2"/>
    <property type="match status" value="1"/>
</dbReference>
<organism evidence="6 7">
    <name type="scientific">Paracoccus amoyensis</name>
    <dbReference type="NCBI Taxonomy" id="2760093"/>
    <lineage>
        <taxon>Bacteria</taxon>
        <taxon>Pseudomonadati</taxon>
        <taxon>Pseudomonadota</taxon>
        <taxon>Alphaproteobacteria</taxon>
        <taxon>Rhodobacterales</taxon>
        <taxon>Paracoccaceae</taxon>
        <taxon>Paracoccus</taxon>
    </lineage>
</organism>
<dbReference type="EMBL" id="JACOQL010000004">
    <property type="protein sequence ID" value="MBC9247830.1"/>
    <property type="molecule type" value="Genomic_DNA"/>
</dbReference>
<feature type="domain" description="HTH tetR-type" evidence="5">
    <location>
        <begin position="15"/>
        <end position="75"/>
    </location>
</feature>
<reference evidence="6" key="1">
    <citation type="submission" date="2020-08" db="EMBL/GenBank/DDBJ databases">
        <title>Paracoccus amoyensis sp. nov., isolated from the surface seawater at coast of Xiamen, Fujian.</title>
        <authorList>
            <person name="Lyu L."/>
        </authorList>
    </citation>
    <scope>NUCLEOTIDE SEQUENCE</scope>
    <source>
        <strain evidence="6">11-3</strain>
    </source>
</reference>
<proteinExistence type="predicted"/>
<dbReference type="Pfam" id="PF16859">
    <property type="entry name" value="TetR_C_11"/>
    <property type="match status" value="1"/>
</dbReference>
<dbReference type="Gene3D" id="1.10.10.60">
    <property type="entry name" value="Homeodomain-like"/>
    <property type="match status" value="1"/>
</dbReference>
<dbReference type="Proteomes" id="UP000608594">
    <property type="component" value="Unassembled WGS sequence"/>
</dbReference>
<dbReference type="Gene3D" id="1.10.357.10">
    <property type="entry name" value="Tetracycline Repressor, domain 2"/>
    <property type="match status" value="1"/>
</dbReference>
<dbReference type="Pfam" id="PF00440">
    <property type="entry name" value="TetR_N"/>
    <property type="match status" value="1"/>
</dbReference>
<comment type="caution">
    <text evidence="6">The sequence shown here is derived from an EMBL/GenBank/DDBJ whole genome shotgun (WGS) entry which is preliminary data.</text>
</comment>
<evidence type="ECO:0000256" key="1">
    <source>
        <dbReference type="ARBA" id="ARBA00023015"/>
    </source>
</evidence>
<dbReference type="InterPro" id="IPR036271">
    <property type="entry name" value="Tet_transcr_reg_TetR-rel_C_sf"/>
</dbReference>
<dbReference type="AlphaFoldDB" id="A0A926GEQ5"/>
<dbReference type="PRINTS" id="PR00455">
    <property type="entry name" value="HTHTETR"/>
</dbReference>
<keyword evidence="3" id="KW-0804">Transcription</keyword>
<evidence type="ECO:0000259" key="5">
    <source>
        <dbReference type="PROSITE" id="PS50977"/>
    </source>
</evidence>
<accession>A0A926GEQ5</accession>
<keyword evidence="1" id="KW-0805">Transcription regulation</keyword>
<dbReference type="GO" id="GO:0000976">
    <property type="term" value="F:transcription cis-regulatory region binding"/>
    <property type="evidence" value="ECO:0007669"/>
    <property type="project" value="TreeGrafter"/>
</dbReference>
<evidence type="ECO:0000256" key="2">
    <source>
        <dbReference type="ARBA" id="ARBA00023125"/>
    </source>
</evidence>
<evidence type="ECO:0000256" key="3">
    <source>
        <dbReference type="ARBA" id="ARBA00023163"/>
    </source>
</evidence>
<dbReference type="InterPro" id="IPR050109">
    <property type="entry name" value="HTH-type_TetR-like_transc_reg"/>
</dbReference>
<feature type="DNA-binding region" description="H-T-H motif" evidence="4">
    <location>
        <begin position="38"/>
        <end position="57"/>
    </location>
</feature>
<dbReference type="RefSeq" id="WP_187794323.1">
    <property type="nucleotide sequence ID" value="NZ_JACOQL010000004.1"/>
</dbReference>
<name>A0A926GEQ5_9RHOB</name>
<evidence type="ECO:0000313" key="7">
    <source>
        <dbReference type="Proteomes" id="UP000608594"/>
    </source>
</evidence>
<evidence type="ECO:0000256" key="4">
    <source>
        <dbReference type="PROSITE-ProRule" id="PRU00335"/>
    </source>
</evidence>
<dbReference type="PANTHER" id="PTHR30055">
    <property type="entry name" value="HTH-TYPE TRANSCRIPTIONAL REGULATOR RUTR"/>
    <property type="match status" value="1"/>
</dbReference>
<dbReference type="InterPro" id="IPR009057">
    <property type="entry name" value="Homeodomain-like_sf"/>
</dbReference>
<gene>
    <name evidence="6" type="ORF">H4P12_14205</name>
</gene>
<dbReference type="InterPro" id="IPR011075">
    <property type="entry name" value="TetR_C"/>
</dbReference>
<dbReference type="SUPFAM" id="SSF46689">
    <property type="entry name" value="Homeodomain-like"/>
    <property type="match status" value="1"/>
</dbReference>
<protein>
    <submittedName>
        <fullName evidence="6">TetR/AcrR family transcriptional regulator</fullName>
    </submittedName>
</protein>